<reference evidence="1" key="1">
    <citation type="submission" date="2014-11" db="EMBL/GenBank/DDBJ databases">
        <authorList>
            <person name="Amaro Gonzalez C."/>
        </authorList>
    </citation>
    <scope>NUCLEOTIDE SEQUENCE</scope>
</reference>
<dbReference type="EMBL" id="GBXM01076221">
    <property type="protein sequence ID" value="JAH32356.1"/>
    <property type="molecule type" value="Transcribed_RNA"/>
</dbReference>
<reference evidence="1" key="2">
    <citation type="journal article" date="2015" name="Fish Shellfish Immunol.">
        <title>Early steps in the European eel (Anguilla anguilla)-Vibrio vulnificus interaction in the gills: Role of the RtxA13 toxin.</title>
        <authorList>
            <person name="Callol A."/>
            <person name="Pajuelo D."/>
            <person name="Ebbesson L."/>
            <person name="Teles M."/>
            <person name="MacKenzie S."/>
            <person name="Amaro C."/>
        </authorList>
    </citation>
    <scope>NUCLEOTIDE SEQUENCE</scope>
</reference>
<organism evidence="1">
    <name type="scientific">Anguilla anguilla</name>
    <name type="common">European freshwater eel</name>
    <name type="synonym">Muraena anguilla</name>
    <dbReference type="NCBI Taxonomy" id="7936"/>
    <lineage>
        <taxon>Eukaryota</taxon>
        <taxon>Metazoa</taxon>
        <taxon>Chordata</taxon>
        <taxon>Craniata</taxon>
        <taxon>Vertebrata</taxon>
        <taxon>Euteleostomi</taxon>
        <taxon>Actinopterygii</taxon>
        <taxon>Neopterygii</taxon>
        <taxon>Teleostei</taxon>
        <taxon>Anguilliformes</taxon>
        <taxon>Anguillidae</taxon>
        <taxon>Anguilla</taxon>
    </lineage>
</organism>
<proteinExistence type="predicted"/>
<evidence type="ECO:0000313" key="1">
    <source>
        <dbReference type="EMBL" id="JAH32356.1"/>
    </source>
</evidence>
<protein>
    <submittedName>
        <fullName evidence="1">Uncharacterized protein</fullName>
    </submittedName>
</protein>
<sequence length="41" mass="4859">MPTVHNLPTTRWSHKRNPQLELRTSFFFLFLTLPSKETTGQ</sequence>
<name>A0A0E9RT98_ANGAN</name>
<accession>A0A0E9RT98</accession>
<dbReference type="AlphaFoldDB" id="A0A0E9RT98"/>